<dbReference type="InParanoid" id="J4GRD5"/>
<dbReference type="Pfam" id="PF09994">
    <property type="entry name" value="T6SS_Tle1-like_cat"/>
    <property type="match status" value="1"/>
</dbReference>
<name>J4GRD5_9APHY</name>
<sequence>MAGVTLVDGPLPLQAAKAASTFSTSSDGTEMQPRTLVLCFDGTADQYAGQNTNVVKLYSTLKKDDSEQLCYYQPGIGTYVNPGAVSPLFQWGAKVIDQGVAWYLDAHVRGGYQFLMQNYRLGDKICLFGFSRGAYTARALAGMLHKVGLLPRHNYEQIPFAYKLYKRTGAKNAALAAGFKQTFCRAVPIEFVGVWDTVASVGTLISRTLPFIANNTGIKTFRHALALDEHRSKFRPSLYHSPEHFAKSRKNPVKGKAVPRDDENEKVEVKTVPATLGKMRKLLKKRASIQRLSQGAEWGNISEDLAELRWCGRSDTEKDMEKLASGTDVFEVWFAGCHCDIGGSAVPNETKLSLSDITLHWMMRQIAESQCGIVFDHDALVRARIPESVFRGMKGLSISPSLNDTKLHPMDASGSSTRHAGKQASNSTGMDKLDKLNAVEPMHDQLRQIPLWWILEVLPTTYNWQEPSGLWHTSWSIHRGQGRHLPPRPNFHVTVKERMNDKALRYRPKALLGNENSVTYVE</sequence>
<dbReference type="OrthoDB" id="3162439at2759"/>
<feature type="domain" description="T6SS Phospholipase effector Tle1-like catalytic" evidence="2">
    <location>
        <begin position="34"/>
        <end position="365"/>
    </location>
</feature>
<evidence type="ECO:0000259" key="2">
    <source>
        <dbReference type="Pfam" id="PF09994"/>
    </source>
</evidence>
<dbReference type="HOGENOM" id="CLU_005049_5_0_1"/>
<dbReference type="InterPro" id="IPR018712">
    <property type="entry name" value="Tle1-like_cat"/>
</dbReference>
<evidence type="ECO:0000256" key="1">
    <source>
        <dbReference type="SAM" id="MobiDB-lite"/>
    </source>
</evidence>
<dbReference type="InterPro" id="IPR029058">
    <property type="entry name" value="AB_hydrolase_fold"/>
</dbReference>
<feature type="compositionally biased region" description="Polar residues" evidence="1">
    <location>
        <begin position="413"/>
        <end position="429"/>
    </location>
</feature>
<dbReference type="EMBL" id="HE797116">
    <property type="protein sequence ID" value="CCM03505.1"/>
    <property type="molecule type" value="Genomic_DNA"/>
</dbReference>
<gene>
    <name evidence="3" type="ORF">FIBRA_05639</name>
</gene>
<organism evidence="3 4">
    <name type="scientific">Fibroporia radiculosa</name>
    <dbReference type="NCBI Taxonomy" id="599839"/>
    <lineage>
        <taxon>Eukaryota</taxon>
        <taxon>Fungi</taxon>
        <taxon>Dikarya</taxon>
        <taxon>Basidiomycota</taxon>
        <taxon>Agaricomycotina</taxon>
        <taxon>Agaricomycetes</taxon>
        <taxon>Polyporales</taxon>
        <taxon>Fibroporiaceae</taxon>
        <taxon>Fibroporia</taxon>
    </lineage>
</organism>
<dbReference type="Proteomes" id="UP000006352">
    <property type="component" value="Unassembled WGS sequence"/>
</dbReference>
<protein>
    <recommendedName>
        <fullName evidence="2">T6SS Phospholipase effector Tle1-like catalytic domain-containing protein</fullName>
    </recommendedName>
</protein>
<dbReference type="RefSeq" id="XP_012182788.1">
    <property type="nucleotide sequence ID" value="XM_012327398.1"/>
</dbReference>
<dbReference type="STRING" id="599839.J4GRD5"/>
<feature type="region of interest" description="Disordered" evidence="1">
    <location>
        <begin position="401"/>
        <end position="430"/>
    </location>
</feature>
<evidence type="ECO:0000313" key="4">
    <source>
        <dbReference type="Proteomes" id="UP000006352"/>
    </source>
</evidence>
<dbReference type="PANTHER" id="PTHR33840">
    <property type="match status" value="1"/>
</dbReference>
<keyword evidence="4" id="KW-1185">Reference proteome</keyword>
<dbReference type="AlphaFoldDB" id="J4GRD5"/>
<dbReference type="GeneID" id="24098416"/>
<accession>J4GRD5</accession>
<dbReference type="PANTHER" id="PTHR33840:SF2">
    <property type="entry name" value="TLE1 PHOSPHOLIPASE DOMAIN-CONTAINING PROTEIN"/>
    <property type="match status" value="1"/>
</dbReference>
<reference evidence="3 4" key="1">
    <citation type="journal article" date="2012" name="Appl. Environ. Microbiol.">
        <title>Short-read sequencing for genomic analysis of the brown rot fungus Fibroporia radiculosa.</title>
        <authorList>
            <person name="Tang J.D."/>
            <person name="Perkins A.D."/>
            <person name="Sonstegard T.S."/>
            <person name="Schroeder S.G."/>
            <person name="Burgess S.C."/>
            <person name="Diehl S.V."/>
        </authorList>
    </citation>
    <scope>NUCLEOTIDE SEQUENCE [LARGE SCALE GENOMIC DNA]</scope>
    <source>
        <strain evidence="3 4">TFFH 294</strain>
    </source>
</reference>
<dbReference type="SUPFAM" id="SSF53474">
    <property type="entry name" value="alpha/beta-Hydrolases"/>
    <property type="match status" value="1"/>
</dbReference>
<proteinExistence type="predicted"/>
<evidence type="ECO:0000313" key="3">
    <source>
        <dbReference type="EMBL" id="CCM03505.1"/>
    </source>
</evidence>